<keyword evidence="3 5" id="KW-1133">Transmembrane helix</keyword>
<sequence>MTGAIILLAAVTLERLGELWLAKRNTTALLANGAVEIAPAHYPLIVALHAIWLCGLWILGWDVVLEPVWVITFLVLQVFRIWILTTLGRRWTTRIIVVRDETLVRCGPYRLFKHPNYMVVVGEISVLPLCFNLPLYALIFSIANAVVLTIRVLAENVALSGKVLNPKG</sequence>
<dbReference type="Gene3D" id="1.20.120.1630">
    <property type="match status" value="1"/>
</dbReference>
<dbReference type="RefSeq" id="WP_111164142.1">
    <property type="nucleotide sequence ID" value="NZ_PCDP01000077.1"/>
</dbReference>
<evidence type="ECO:0000256" key="2">
    <source>
        <dbReference type="ARBA" id="ARBA00022692"/>
    </source>
</evidence>
<keyword evidence="2 5" id="KW-0812">Transmembrane</keyword>
<name>A0A2W4E7T6_9HYPH</name>
<dbReference type="EMBL" id="PCDP01000077">
    <property type="protein sequence ID" value="PZM07860.1"/>
    <property type="molecule type" value="Genomic_DNA"/>
</dbReference>
<reference evidence="6 7" key="1">
    <citation type="journal article" date="2018" name="Sci. Rep.">
        <title>Rhizobium tumorigenes sp. nov., a novel plant tumorigenic bacterium isolated from cane gall tumors on thornless blackberry.</title>
        <authorList>
            <person name="Kuzmanovi N."/>
            <person name="Smalla K."/>
            <person name="Gronow S."/>
            <person name="PuBawska J."/>
        </authorList>
    </citation>
    <scope>NUCLEOTIDE SEQUENCE [LARGE SCALE GENOMIC DNA]</scope>
    <source>
        <strain evidence="6 7">CCBAU 85046</strain>
    </source>
</reference>
<gene>
    <name evidence="6" type="ORF">CPY51_30585</name>
</gene>
<proteinExistence type="predicted"/>
<dbReference type="InterPro" id="IPR007269">
    <property type="entry name" value="ICMT_MeTrfase"/>
</dbReference>
<evidence type="ECO:0000256" key="5">
    <source>
        <dbReference type="SAM" id="Phobius"/>
    </source>
</evidence>
<dbReference type="AlphaFoldDB" id="A0A2W4E7T6"/>
<dbReference type="Pfam" id="PF04140">
    <property type="entry name" value="ICMT"/>
    <property type="match status" value="1"/>
</dbReference>
<protein>
    <recommendedName>
        <fullName evidence="8">Isoprenylcysteine carboxyl methyltransferase</fullName>
    </recommendedName>
</protein>
<keyword evidence="4 5" id="KW-0472">Membrane</keyword>
<dbReference type="Proteomes" id="UP000248925">
    <property type="component" value="Unassembled WGS sequence"/>
</dbReference>
<organism evidence="6 7">
    <name type="scientific">Rhizobium tubonense</name>
    <dbReference type="NCBI Taxonomy" id="484088"/>
    <lineage>
        <taxon>Bacteria</taxon>
        <taxon>Pseudomonadati</taxon>
        <taxon>Pseudomonadota</taxon>
        <taxon>Alphaproteobacteria</taxon>
        <taxon>Hyphomicrobiales</taxon>
        <taxon>Rhizobiaceae</taxon>
        <taxon>Rhizobium/Agrobacterium group</taxon>
        <taxon>Rhizobium</taxon>
    </lineage>
</organism>
<evidence type="ECO:0000313" key="6">
    <source>
        <dbReference type="EMBL" id="PZM07860.1"/>
    </source>
</evidence>
<comment type="subcellular location">
    <subcellularLocation>
        <location evidence="1">Membrane</location>
        <topology evidence="1">Multi-pass membrane protein</topology>
    </subcellularLocation>
</comment>
<dbReference type="GO" id="GO:0016020">
    <property type="term" value="C:membrane"/>
    <property type="evidence" value="ECO:0007669"/>
    <property type="project" value="UniProtKB-SubCell"/>
</dbReference>
<accession>A0A2W4E7T6</accession>
<dbReference type="OrthoDB" id="7203053at2"/>
<evidence type="ECO:0000256" key="3">
    <source>
        <dbReference type="ARBA" id="ARBA00022989"/>
    </source>
</evidence>
<comment type="caution">
    <text evidence="6">The sequence shown here is derived from an EMBL/GenBank/DDBJ whole genome shotgun (WGS) entry which is preliminary data.</text>
</comment>
<evidence type="ECO:0008006" key="8">
    <source>
        <dbReference type="Google" id="ProtNLM"/>
    </source>
</evidence>
<dbReference type="GO" id="GO:0004671">
    <property type="term" value="F:protein C-terminal S-isoprenylcysteine carboxyl O-methyltransferase activity"/>
    <property type="evidence" value="ECO:0007669"/>
    <property type="project" value="InterPro"/>
</dbReference>
<evidence type="ECO:0000256" key="4">
    <source>
        <dbReference type="ARBA" id="ARBA00023136"/>
    </source>
</evidence>
<keyword evidence="7" id="KW-1185">Reference proteome</keyword>
<evidence type="ECO:0000256" key="1">
    <source>
        <dbReference type="ARBA" id="ARBA00004141"/>
    </source>
</evidence>
<evidence type="ECO:0000313" key="7">
    <source>
        <dbReference type="Proteomes" id="UP000248925"/>
    </source>
</evidence>
<feature type="transmembrane region" description="Helical" evidence="5">
    <location>
        <begin position="41"/>
        <end position="61"/>
    </location>
</feature>
<feature type="transmembrane region" description="Helical" evidence="5">
    <location>
        <begin position="68"/>
        <end position="85"/>
    </location>
</feature>